<dbReference type="Gene3D" id="3.40.50.300">
    <property type="entry name" value="P-loop containing nucleotide triphosphate hydrolases"/>
    <property type="match status" value="1"/>
</dbReference>
<dbReference type="GO" id="GO:0000160">
    <property type="term" value="P:phosphorelay signal transduction system"/>
    <property type="evidence" value="ECO:0007669"/>
    <property type="project" value="InterPro"/>
</dbReference>
<dbReference type="Gene3D" id="1.10.10.60">
    <property type="entry name" value="Homeodomain-like"/>
    <property type="match status" value="1"/>
</dbReference>
<evidence type="ECO:0000256" key="1">
    <source>
        <dbReference type="ARBA" id="ARBA00022741"/>
    </source>
</evidence>
<keyword evidence="3" id="KW-0805">Transcription regulation</keyword>
<feature type="domain" description="Sigma-54 factor interaction" evidence="7">
    <location>
        <begin position="148"/>
        <end position="377"/>
    </location>
</feature>
<dbReference type="SUPFAM" id="SSF46689">
    <property type="entry name" value="Homeodomain-like"/>
    <property type="match status" value="1"/>
</dbReference>
<dbReference type="Gene3D" id="3.40.50.2300">
    <property type="match status" value="1"/>
</dbReference>
<dbReference type="InterPro" id="IPR011006">
    <property type="entry name" value="CheY-like_superfamily"/>
</dbReference>
<proteinExistence type="predicted"/>
<evidence type="ECO:0000256" key="2">
    <source>
        <dbReference type="ARBA" id="ARBA00022840"/>
    </source>
</evidence>
<dbReference type="SMART" id="SM00448">
    <property type="entry name" value="REC"/>
    <property type="match status" value="1"/>
</dbReference>
<dbReference type="Proteomes" id="UP000885779">
    <property type="component" value="Unassembled WGS sequence"/>
</dbReference>
<evidence type="ECO:0000259" key="8">
    <source>
        <dbReference type="PROSITE" id="PS50110"/>
    </source>
</evidence>
<protein>
    <submittedName>
        <fullName evidence="9">Sigma-54-dependent Fis family transcriptional regulator</fullName>
    </submittedName>
</protein>
<dbReference type="SMART" id="SM00382">
    <property type="entry name" value="AAA"/>
    <property type="match status" value="1"/>
</dbReference>
<dbReference type="CDD" id="cd00009">
    <property type="entry name" value="AAA"/>
    <property type="match status" value="1"/>
</dbReference>
<dbReference type="InterPro" id="IPR001789">
    <property type="entry name" value="Sig_transdc_resp-reg_receiver"/>
</dbReference>
<dbReference type="InterPro" id="IPR025944">
    <property type="entry name" value="Sigma_54_int_dom_CS"/>
</dbReference>
<dbReference type="AlphaFoldDB" id="A0A7V4U0H8"/>
<dbReference type="PROSITE" id="PS50045">
    <property type="entry name" value="SIGMA54_INTERACT_4"/>
    <property type="match status" value="1"/>
</dbReference>
<reference evidence="9" key="1">
    <citation type="journal article" date="2020" name="mSystems">
        <title>Genome- and Community-Level Interaction Insights into Carbon Utilization and Element Cycling Functions of Hydrothermarchaeota in Hydrothermal Sediment.</title>
        <authorList>
            <person name="Zhou Z."/>
            <person name="Liu Y."/>
            <person name="Xu W."/>
            <person name="Pan J."/>
            <person name="Luo Z.H."/>
            <person name="Li M."/>
        </authorList>
    </citation>
    <scope>NUCLEOTIDE SEQUENCE [LARGE SCALE GENOMIC DNA]</scope>
    <source>
        <strain evidence="9">HyVt-577</strain>
    </source>
</reference>
<dbReference type="GO" id="GO:0006355">
    <property type="term" value="P:regulation of DNA-templated transcription"/>
    <property type="evidence" value="ECO:0007669"/>
    <property type="project" value="InterPro"/>
</dbReference>
<evidence type="ECO:0000256" key="5">
    <source>
        <dbReference type="PROSITE-ProRule" id="PRU00169"/>
    </source>
</evidence>
<dbReference type="SUPFAM" id="SSF52172">
    <property type="entry name" value="CheY-like"/>
    <property type="match status" value="1"/>
</dbReference>
<dbReference type="PROSITE" id="PS00688">
    <property type="entry name" value="SIGMA54_INTERACT_3"/>
    <property type="match status" value="1"/>
</dbReference>
<keyword evidence="6" id="KW-0175">Coiled coil</keyword>
<dbReference type="InterPro" id="IPR003593">
    <property type="entry name" value="AAA+_ATPase"/>
</dbReference>
<sequence length="469" mass="53935">MHRILVVDDDPTVLKGILFSLEEKKPYDVATASSKEEALQLLTTNEFDLVVSDLMVPTIEEGLEIIKTARQQWYTPSILAMTAYESIENAVRTMQAGANDFITKGFGVDELIFRIENILKQKSQIDQLANENRILKETIQQHFSNFNIVGESQHIRDLLKRIRKVASDATVTCLLQGESGTGKDLVARTIHATSRRKNAPFVPINCAAIPENLIESELFGHERGAFTGAVSTKIGKFEQAKGGVVFLDEIGELPYPLQVRLLRILEERSFYRVGGKRSIEVDVMIVAATNKDLNEMVRLGTFRADLYFRLNVSTIHIEPLRNRKEDIRPLAVFFLNRFNNERKRELKFTEEALQLLEKYDFPGNVRELRNIIEDAFVFCEGPWIKPENLNLKMAEEKNEDFFSSQTVNTSSANIFRLKHKEAVARFEREYFLKLLNDSYWKKSEVAKRSGISREWLNKKLNQLNIRKKE</sequence>
<organism evidence="9">
    <name type="scientific">Caldithrix abyssi</name>
    <dbReference type="NCBI Taxonomy" id="187145"/>
    <lineage>
        <taxon>Bacteria</taxon>
        <taxon>Pseudomonadati</taxon>
        <taxon>Calditrichota</taxon>
        <taxon>Calditrichia</taxon>
        <taxon>Calditrichales</taxon>
        <taxon>Calditrichaceae</taxon>
        <taxon>Caldithrix</taxon>
    </lineage>
</organism>
<evidence type="ECO:0000313" key="9">
    <source>
        <dbReference type="EMBL" id="HGY55761.1"/>
    </source>
</evidence>
<name>A0A7V4U0H8_CALAY</name>
<evidence type="ECO:0000256" key="6">
    <source>
        <dbReference type="SAM" id="Coils"/>
    </source>
</evidence>
<dbReference type="Pfam" id="PF00072">
    <property type="entry name" value="Response_reg"/>
    <property type="match status" value="1"/>
</dbReference>
<dbReference type="PROSITE" id="PS50110">
    <property type="entry name" value="RESPONSE_REGULATORY"/>
    <property type="match status" value="1"/>
</dbReference>
<feature type="coiled-coil region" evidence="6">
    <location>
        <begin position="118"/>
        <end position="145"/>
    </location>
</feature>
<feature type="modified residue" description="4-aspartylphosphate" evidence="5">
    <location>
        <position position="53"/>
    </location>
</feature>
<feature type="domain" description="Response regulatory" evidence="8">
    <location>
        <begin position="3"/>
        <end position="119"/>
    </location>
</feature>
<dbReference type="Pfam" id="PF00158">
    <property type="entry name" value="Sigma54_activat"/>
    <property type="match status" value="1"/>
</dbReference>
<dbReference type="EMBL" id="DRQG01000082">
    <property type="protein sequence ID" value="HGY55761.1"/>
    <property type="molecule type" value="Genomic_DNA"/>
</dbReference>
<keyword evidence="5" id="KW-0597">Phosphoprotein</keyword>
<dbReference type="Gene3D" id="1.10.8.60">
    <property type="match status" value="1"/>
</dbReference>
<dbReference type="InterPro" id="IPR027417">
    <property type="entry name" value="P-loop_NTPase"/>
</dbReference>
<dbReference type="SUPFAM" id="SSF52540">
    <property type="entry name" value="P-loop containing nucleoside triphosphate hydrolases"/>
    <property type="match status" value="1"/>
</dbReference>
<evidence type="ECO:0000259" key="7">
    <source>
        <dbReference type="PROSITE" id="PS50045"/>
    </source>
</evidence>
<dbReference type="Pfam" id="PF02954">
    <property type="entry name" value="HTH_8"/>
    <property type="match status" value="1"/>
</dbReference>
<dbReference type="Pfam" id="PF25601">
    <property type="entry name" value="AAA_lid_14"/>
    <property type="match status" value="1"/>
</dbReference>
<dbReference type="InterPro" id="IPR009057">
    <property type="entry name" value="Homeodomain-like_sf"/>
</dbReference>
<evidence type="ECO:0000256" key="3">
    <source>
        <dbReference type="ARBA" id="ARBA00023015"/>
    </source>
</evidence>
<comment type="caution">
    <text evidence="9">The sequence shown here is derived from an EMBL/GenBank/DDBJ whole genome shotgun (WGS) entry which is preliminary data.</text>
</comment>
<dbReference type="PANTHER" id="PTHR32071">
    <property type="entry name" value="TRANSCRIPTIONAL REGULATORY PROTEIN"/>
    <property type="match status" value="1"/>
</dbReference>
<evidence type="ECO:0000256" key="4">
    <source>
        <dbReference type="ARBA" id="ARBA00023163"/>
    </source>
</evidence>
<dbReference type="InterPro" id="IPR002078">
    <property type="entry name" value="Sigma_54_int"/>
</dbReference>
<gene>
    <name evidence="9" type="ORF">ENK44_08675</name>
</gene>
<accession>A0A7V4U0H8</accession>
<dbReference type="GO" id="GO:0005524">
    <property type="term" value="F:ATP binding"/>
    <property type="evidence" value="ECO:0007669"/>
    <property type="project" value="UniProtKB-KW"/>
</dbReference>
<dbReference type="InterPro" id="IPR058031">
    <property type="entry name" value="AAA_lid_NorR"/>
</dbReference>
<keyword evidence="2" id="KW-0067">ATP-binding</keyword>
<dbReference type="FunFam" id="3.40.50.300:FF:000006">
    <property type="entry name" value="DNA-binding transcriptional regulator NtrC"/>
    <property type="match status" value="1"/>
</dbReference>
<keyword evidence="1" id="KW-0547">Nucleotide-binding</keyword>
<dbReference type="InterPro" id="IPR002197">
    <property type="entry name" value="HTH_Fis"/>
</dbReference>
<keyword evidence="4" id="KW-0804">Transcription</keyword>